<reference evidence="2 3" key="1">
    <citation type="journal article" date="2020" name="IScience">
        <title>Genome Sequencing of the Endangered Kingdonia uniflora (Circaeasteraceae, Ranunculales) Reveals Potential Mechanisms of Evolutionary Specialization.</title>
        <authorList>
            <person name="Sun Y."/>
            <person name="Deng T."/>
            <person name="Zhang A."/>
            <person name="Moore M.J."/>
            <person name="Landis J.B."/>
            <person name="Lin N."/>
            <person name="Zhang H."/>
            <person name="Zhang X."/>
            <person name="Huang J."/>
            <person name="Zhang X."/>
            <person name="Sun H."/>
            <person name="Wang H."/>
        </authorList>
    </citation>
    <scope>NUCLEOTIDE SEQUENCE [LARGE SCALE GENOMIC DNA]</scope>
    <source>
        <strain evidence="2">TB1705</strain>
        <tissue evidence="2">Leaf</tissue>
    </source>
</reference>
<evidence type="ECO:0000313" key="3">
    <source>
        <dbReference type="Proteomes" id="UP000541444"/>
    </source>
</evidence>
<keyword evidence="3" id="KW-1185">Reference proteome</keyword>
<dbReference type="OrthoDB" id="643280at2759"/>
<dbReference type="InterPro" id="IPR003609">
    <property type="entry name" value="Pan_app"/>
</dbReference>
<evidence type="ECO:0000259" key="1">
    <source>
        <dbReference type="PROSITE" id="PS50948"/>
    </source>
</evidence>
<dbReference type="AlphaFoldDB" id="A0A7J7LNP3"/>
<protein>
    <recommendedName>
        <fullName evidence="1">Apple domain-containing protein</fullName>
    </recommendedName>
</protein>
<evidence type="ECO:0000313" key="2">
    <source>
        <dbReference type="EMBL" id="KAF6144253.1"/>
    </source>
</evidence>
<dbReference type="Pfam" id="PF08276">
    <property type="entry name" value="PAN_2"/>
    <property type="match status" value="1"/>
</dbReference>
<gene>
    <name evidence="2" type="ORF">GIB67_024480</name>
</gene>
<feature type="domain" description="Apple" evidence="1">
    <location>
        <begin position="1"/>
        <end position="66"/>
    </location>
</feature>
<comment type="caution">
    <text evidence="2">The sequence shown here is derived from an EMBL/GenBank/DDBJ whole genome shotgun (WGS) entry which is preliminary data.</text>
</comment>
<proteinExistence type="predicted"/>
<organism evidence="2 3">
    <name type="scientific">Kingdonia uniflora</name>
    <dbReference type="NCBI Taxonomy" id="39325"/>
    <lineage>
        <taxon>Eukaryota</taxon>
        <taxon>Viridiplantae</taxon>
        <taxon>Streptophyta</taxon>
        <taxon>Embryophyta</taxon>
        <taxon>Tracheophyta</taxon>
        <taxon>Spermatophyta</taxon>
        <taxon>Magnoliopsida</taxon>
        <taxon>Ranunculales</taxon>
        <taxon>Circaeasteraceae</taxon>
        <taxon>Kingdonia</taxon>
    </lineage>
</organism>
<dbReference type="EMBL" id="JACGCM010002131">
    <property type="protein sequence ID" value="KAF6144253.1"/>
    <property type="molecule type" value="Genomic_DNA"/>
</dbReference>
<dbReference type="Proteomes" id="UP000541444">
    <property type="component" value="Unassembled WGS sequence"/>
</dbReference>
<accession>A0A7J7LNP3</accession>
<name>A0A7J7LNP3_9MAGN</name>
<dbReference type="PROSITE" id="PS50948">
    <property type="entry name" value="PAN"/>
    <property type="match status" value="1"/>
</dbReference>
<dbReference type="CDD" id="cd01098">
    <property type="entry name" value="PAN_AP_plant"/>
    <property type="match status" value="1"/>
</dbReference>
<sequence length="219" mass="24756">MPEMYMLTQNLTVGSTKECESACIRNCSCSAYSYSDGCSIRSGGLPNLKQLYVVDSNGIIIYIRLATSDLPRFIGCFDFVSKEALSDSSPIVVKMLEGFSMAVLHFVKRRGKDYFVHGMEKSYVIITIDHLLMGSYVHQLIHWPLQRIIDPTFIPIMKKPSKIRQNDPEVIVLDPSDAIQHVQNRQSMLQDVADLNLSESYDNSVNTFLNTIFFLKSIA</sequence>